<dbReference type="SUPFAM" id="SSF53335">
    <property type="entry name" value="S-adenosyl-L-methionine-dependent methyltransferases"/>
    <property type="match status" value="1"/>
</dbReference>
<dbReference type="InterPro" id="IPR051128">
    <property type="entry name" value="EgtD_Methyltrsf_superfamily"/>
</dbReference>
<dbReference type="Gene3D" id="3.40.50.150">
    <property type="entry name" value="Vaccinia Virus protein VP39"/>
    <property type="match status" value="1"/>
</dbReference>
<dbReference type="PANTHER" id="PTHR43397">
    <property type="entry name" value="ERGOTHIONEINE BIOSYNTHESIS PROTEIN 1"/>
    <property type="match status" value="1"/>
</dbReference>
<dbReference type="PANTHER" id="PTHR43397:SF1">
    <property type="entry name" value="ERGOTHIONEINE BIOSYNTHESIS PROTEIN 1"/>
    <property type="match status" value="1"/>
</dbReference>
<name>A0ABQ1SHS1_9FLAO</name>
<feature type="domain" description="Histidine-specific methyltransferase SAM-dependent" evidence="3">
    <location>
        <begin position="12"/>
        <end position="319"/>
    </location>
</feature>
<dbReference type="InterPro" id="IPR017804">
    <property type="entry name" value="MeTrfase_EgtD-like"/>
</dbReference>
<reference evidence="5" key="1">
    <citation type="journal article" date="2019" name="Int. J. Syst. Evol. Microbiol.">
        <title>The Global Catalogue of Microorganisms (GCM) 10K type strain sequencing project: providing services to taxonomists for standard genome sequencing and annotation.</title>
        <authorList>
            <consortium name="The Broad Institute Genomics Platform"/>
            <consortium name="The Broad Institute Genome Sequencing Center for Infectious Disease"/>
            <person name="Wu L."/>
            <person name="Ma J."/>
        </authorList>
    </citation>
    <scope>NUCLEOTIDE SEQUENCE [LARGE SCALE GENOMIC DNA]</scope>
    <source>
        <strain evidence="5">CGMCC 1.12931</strain>
    </source>
</reference>
<evidence type="ECO:0000256" key="1">
    <source>
        <dbReference type="ARBA" id="ARBA00022603"/>
    </source>
</evidence>
<dbReference type="Pfam" id="PF10017">
    <property type="entry name" value="Methyltransf_33"/>
    <property type="match status" value="1"/>
</dbReference>
<proteinExistence type="predicted"/>
<accession>A0ABQ1SHS1</accession>
<organism evidence="4 5">
    <name type="scientific">Psychroflexus planctonicus</name>
    <dbReference type="NCBI Taxonomy" id="1526575"/>
    <lineage>
        <taxon>Bacteria</taxon>
        <taxon>Pseudomonadati</taxon>
        <taxon>Bacteroidota</taxon>
        <taxon>Flavobacteriia</taxon>
        <taxon>Flavobacteriales</taxon>
        <taxon>Flavobacteriaceae</taxon>
        <taxon>Psychroflexus</taxon>
    </lineage>
</organism>
<comment type="caution">
    <text evidence="4">The sequence shown here is derived from an EMBL/GenBank/DDBJ whole genome shotgun (WGS) entry which is preliminary data.</text>
</comment>
<sequence>MEAPATKELTAFEKEVKKGLTQYPKKIASKFIYDKRGDELFQQIMAMPEYYLTNCEFEILQQNCDEICAVFDDKNGFDLIELGAGDGKKTKILLKKLSQLPTDFTYLPIDISKNALDELKTSIQKELPKVDIQVQQGMYFDVLQQFENYTNRKKVILVLGSNIGNLMHSEAIDFLRKISKSMNKNDLLFMGFDQKKDPEKILNAYNDPNGITEAFNKNLLLRMNKELQANFDLSTFKHWETYNPETGTAQSFLVSLVQQEIELKKLKLHVELKQWESIHTEISQKYDDGVVEWLAGKANLHIEHIFTDAEKNYKNYTFRKKA</sequence>
<evidence type="ECO:0000259" key="3">
    <source>
        <dbReference type="Pfam" id="PF10017"/>
    </source>
</evidence>
<evidence type="ECO:0000256" key="2">
    <source>
        <dbReference type="ARBA" id="ARBA00022679"/>
    </source>
</evidence>
<dbReference type="RefSeq" id="WP_188459083.1">
    <property type="nucleotide sequence ID" value="NZ_BMGM01000009.1"/>
</dbReference>
<protein>
    <submittedName>
        <fullName evidence="4">Dimethylhistidine N-methyltransferase</fullName>
    </submittedName>
</protein>
<evidence type="ECO:0000313" key="5">
    <source>
        <dbReference type="Proteomes" id="UP000599179"/>
    </source>
</evidence>
<dbReference type="Proteomes" id="UP000599179">
    <property type="component" value="Unassembled WGS sequence"/>
</dbReference>
<dbReference type="InterPro" id="IPR019257">
    <property type="entry name" value="MeTrfase_dom"/>
</dbReference>
<dbReference type="InterPro" id="IPR029063">
    <property type="entry name" value="SAM-dependent_MTases_sf"/>
</dbReference>
<gene>
    <name evidence="4" type="ORF">GCM10010832_20980</name>
</gene>
<evidence type="ECO:0000313" key="4">
    <source>
        <dbReference type="EMBL" id="GGE40704.1"/>
    </source>
</evidence>
<dbReference type="EMBL" id="BMGM01000009">
    <property type="protein sequence ID" value="GGE40704.1"/>
    <property type="molecule type" value="Genomic_DNA"/>
</dbReference>
<keyword evidence="1" id="KW-0489">Methyltransferase</keyword>
<dbReference type="PIRSF" id="PIRSF018005">
    <property type="entry name" value="UCP018005"/>
    <property type="match status" value="1"/>
</dbReference>
<keyword evidence="2" id="KW-0808">Transferase</keyword>
<keyword evidence="5" id="KW-1185">Reference proteome</keyword>